<evidence type="ECO:0000313" key="4">
    <source>
        <dbReference type="EMBL" id="EEF44958.1"/>
    </source>
</evidence>
<dbReference type="Pfam" id="PF04408">
    <property type="entry name" value="WHD_HA2"/>
    <property type="match status" value="1"/>
</dbReference>
<dbReference type="EC" id="3.6.4.13" evidence="1"/>
<dbReference type="STRING" id="3988.B9RUH1"/>
<keyword evidence="4" id="KW-0547">Nucleotide-binding</keyword>
<dbReference type="eggNOG" id="KOG0923">
    <property type="taxonomic scope" value="Eukaryota"/>
</dbReference>
<dbReference type="Proteomes" id="UP000008311">
    <property type="component" value="Unassembled WGS sequence"/>
</dbReference>
<evidence type="ECO:0000256" key="1">
    <source>
        <dbReference type="ARBA" id="ARBA00012552"/>
    </source>
</evidence>
<keyword evidence="4" id="KW-0067">ATP-binding</keyword>
<dbReference type="InterPro" id="IPR048333">
    <property type="entry name" value="HA2_WH"/>
</dbReference>
<dbReference type="EMBL" id="EQ973817">
    <property type="protein sequence ID" value="EEF44958.1"/>
    <property type="molecule type" value="Genomic_DNA"/>
</dbReference>
<keyword evidence="4" id="KW-0378">Hydrolase</keyword>
<dbReference type="PANTHER" id="PTHR18934">
    <property type="entry name" value="ATP-DEPENDENT RNA HELICASE"/>
    <property type="match status" value="1"/>
</dbReference>
<gene>
    <name evidence="4" type="ORF">RCOM_0852740</name>
</gene>
<dbReference type="GO" id="GO:0003724">
    <property type="term" value="F:RNA helicase activity"/>
    <property type="evidence" value="ECO:0007669"/>
    <property type="project" value="UniProtKB-EC"/>
</dbReference>
<proteinExistence type="predicted"/>
<reference evidence="5" key="1">
    <citation type="journal article" date="2010" name="Nat. Biotechnol.">
        <title>Draft genome sequence of the oilseed species Ricinus communis.</title>
        <authorList>
            <person name="Chan A.P."/>
            <person name="Crabtree J."/>
            <person name="Zhao Q."/>
            <person name="Lorenzi H."/>
            <person name="Orvis J."/>
            <person name="Puiu D."/>
            <person name="Melake-Berhan A."/>
            <person name="Jones K.M."/>
            <person name="Redman J."/>
            <person name="Chen G."/>
            <person name="Cahoon E.B."/>
            <person name="Gedil M."/>
            <person name="Stanke M."/>
            <person name="Haas B.J."/>
            <person name="Wortman J.R."/>
            <person name="Fraser-Liggett C.M."/>
            <person name="Ravel J."/>
            <person name="Rabinowicz P.D."/>
        </authorList>
    </citation>
    <scope>NUCLEOTIDE SEQUENCE [LARGE SCALE GENOMIC DNA]</scope>
    <source>
        <strain evidence="5">cv. Hale</strain>
    </source>
</reference>
<dbReference type="PANTHER" id="PTHR18934:SF208">
    <property type="entry name" value="RNA HELICASE"/>
    <property type="match status" value="1"/>
</dbReference>
<name>B9RUH1_RICCO</name>
<protein>
    <recommendedName>
        <fullName evidence="1">RNA helicase</fullName>
        <ecNumber evidence="1">3.6.4.13</ecNumber>
    </recommendedName>
</protein>
<accession>B9RUH1</accession>
<keyword evidence="4" id="KW-0347">Helicase</keyword>
<sequence length="53" mass="5767">MDPPSNESLLKALELVFALGALNSQGELTKIGRSMAEFPLDPKLSKALAQRRL</sequence>
<evidence type="ECO:0000259" key="3">
    <source>
        <dbReference type="Pfam" id="PF04408"/>
    </source>
</evidence>
<dbReference type="AlphaFoldDB" id="B9RUH1"/>
<evidence type="ECO:0000256" key="2">
    <source>
        <dbReference type="ARBA" id="ARBA00047984"/>
    </source>
</evidence>
<evidence type="ECO:0000313" key="5">
    <source>
        <dbReference type="Proteomes" id="UP000008311"/>
    </source>
</evidence>
<dbReference type="InParanoid" id="B9RUH1"/>
<dbReference type="Gene3D" id="1.20.120.1080">
    <property type="match status" value="1"/>
</dbReference>
<keyword evidence="5" id="KW-1185">Reference proteome</keyword>
<organism evidence="4 5">
    <name type="scientific">Ricinus communis</name>
    <name type="common">Castor bean</name>
    <dbReference type="NCBI Taxonomy" id="3988"/>
    <lineage>
        <taxon>Eukaryota</taxon>
        <taxon>Viridiplantae</taxon>
        <taxon>Streptophyta</taxon>
        <taxon>Embryophyta</taxon>
        <taxon>Tracheophyta</taxon>
        <taxon>Spermatophyta</taxon>
        <taxon>Magnoliopsida</taxon>
        <taxon>eudicotyledons</taxon>
        <taxon>Gunneridae</taxon>
        <taxon>Pentapetalae</taxon>
        <taxon>rosids</taxon>
        <taxon>fabids</taxon>
        <taxon>Malpighiales</taxon>
        <taxon>Euphorbiaceae</taxon>
        <taxon>Acalyphoideae</taxon>
        <taxon>Acalypheae</taxon>
        <taxon>Ricinus</taxon>
    </lineage>
</organism>
<feature type="domain" description="Helicase associated" evidence="3">
    <location>
        <begin position="12"/>
        <end position="40"/>
    </location>
</feature>
<comment type="catalytic activity">
    <reaction evidence="2">
        <text>ATP + H2O = ADP + phosphate + H(+)</text>
        <dbReference type="Rhea" id="RHEA:13065"/>
        <dbReference type="ChEBI" id="CHEBI:15377"/>
        <dbReference type="ChEBI" id="CHEBI:15378"/>
        <dbReference type="ChEBI" id="CHEBI:30616"/>
        <dbReference type="ChEBI" id="CHEBI:43474"/>
        <dbReference type="ChEBI" id="CHEBI:456216"/>
        <dbReference type="EC" id="3.6.4.13"/>
    </reaction>
</comment>